<evidence type="ECO:0000313" key="2">
    <source>
        <dbReference type="EMBL" id="MBL1080071.1"/>
    </source>
</evidence>
<dbReference type="RefSeq" id="WP_201958210.1">
    <property type="nucleotide sequence ID" value="NZ_JAERRJ010000024.1"/>
</dbReference>
<dbReference type="EMBL" id="JAERRJ010000024">
    <property type="protein sequence ID" value="MBL1080071.1"/>
    <property type="molecule type" value="Genomic_DNA"/>
</dbReference>
<dbReference type="Proteomes" id="UP000602198">
    <property type="component" value="Unassembled WGS sequence"/>
</dbReference>
<sequence length="185" mass="19245">MTRTRLLAAILGTAALVLAVTALLWSGALRGSGHEDDPHTGSDSSFDVHGPVPDGAGPTLAAEHGLAALFTWQPVTDASPGAAVTRALPWLTGTLAAAAGGGPAPEVRTLPEWARWRDAADIVVASATATGTRDCDARTCAVSVRLTQTVQHTDQSTSPYRVLTITAATVSTPHGWRLTDYRVTR</sequence>
<reference evidence="2 3" key="1">
    <citation type="submission" date="2021-01" db="EMBL/GenBank/DDBJ databases">
        <title>WGS of actinomycetes isolated from Thailand.</title>
        <authorList>
            <person name="Thawai C."/>
        </authorList>
    </citation>
    <scope>NUCLEOTIDE SEQUENCE [LARGE SCALE GENOMIC DNA]</scope>
    <source>
        <strain evidence="2 3">LPG 2</strain>
    </source>
</reference>
<gene>
    <name evidence="2" type="ORF">JK358_37310</name>
</gene>
<protein>
    <recommendedName>
        <fullName evidence="4">Mce-associated membrane protein</fullName>
    </recommendedName>
</protein>
<accession>A0ABS1MHC5</accession>
<evidence type="ECO:0000313" key="3">
    <source>
        <dbReference type="Proteomes" id="UP000602198"/>
    </source>
</evidence>
<comment type="caution">
    <text evidence="2">The sequence shown here is derived from an EMBL/GenBank/DDBJ whole genome shotgun (WGS) entry which is preliminary data.</text>
</comment>
<evidence type="ECO:0008006" key="4">
    <source>
        <dbReference type="Google" id="ProtNLM"/>
    </source>
</evidence>
<name>A0ABS1MHC5_9NOCA</name>
<feature type="region of interest" description="Disordered" evidence="1">
    <location>
        <begin position="31"/>
        <end position="57"/>
    </location>
</feature>
<organism evidence="2 3">
    <name type="scientific">Nocardia acididurans</name>
    <dbReference type="NCBI Taxonomy" id="2802282"/>
    <lineage>
        <taxon>Bacteria</taxon>
        <taxon>Bacillati</taxon>
        <taxon>Actinomycetota</taxon>
        <taxon>Actinomycetes</taxon>
        <taxon>Mycobacteriales</taxon>
        <taxon>Nocardiaceae</taxon>
        <taxon>Nocardia</taxon>
    </lineage>
</organism>
<proteinExistence type="predicted"/>
<keyword evidence="3" id="KW-1185">Reference proteome</keyword>
<evidence type="ECO:0000256" key="1">
    <source>
        <dbReference type="SAM" id="MobiDB-lite"/>
    </source>
</evidence>